<dbReference type="InterPro" id="IPR007077">
    <property type="entry name" value="TfoX_C"/>
</dbReference>
<evidence type="ECO:0000259" key="1">
    <source>
        <dbReference type="Pfam" id="PF04994"/>
    </source>
</evidence>
<proteinExistence type="predicted"/>
<keyword evidence="3" id="KW-1185">Reference proteome</keyword>
<dbReference type="InterPro" id="IPR047525">
    <property type="entry name" value="TfoX-like"/>
</dbReference>
<comment type="caution">
    <text evidence="2">The sequence shown here is derived from an EMBL/GenBank/DDBJ whole genome shotgun (WGS) entry which is preliminary data.</text>
</comment>
<feature type="domain" description="TfoX C-terminal" evidence="1">
    <location>
        <begin position="2"/>
        <end position="77"/>
    </location>
</feature>
<dbReference type="PANTHER" id="PTHR36121:SF1">
    <property type="entry name" value="PROTEIN SXY"/>
    <property type="match status" value="1"/>
</dbReference>
<protein>
    <submittedName>
        <fullName evidence="2">TfoX/Sxy family protein</fullName>
    </submittedName>
</protein>
<dbReference type="PANTHER" id="PTHR36121">
    <property type="entry name" value="PROTEIN SXY"/>
    <property type="match status" value="1"/>
</dbReference>
<organism evidence="2 3">
    <name type="scientific">Telluria antibiotica</name>
    <dbReference type="NCBI Taxonomy" id="2717319"/>
    <lineage>
        <taxon>Bacteria</taxon>
        <taxon>Pseudomonadati</taxon>
        <taxon>Pseudomonadota</taxon>
        <taxon>Betaproteobacteria</taxon>
        <taxon>Burkholderiales</taxon>
        <taxon>Oxalobacteraceae</taxon>
        <taxon>Telluria group</taxon>
        <taxon>Telluria</taxon>
    </lineage>
</organism>
<dbReference type="EMBL" id="JAAQOM010000008">
    <property type="protein sequence ID" value="NIA54803.1"/>
    <property type="molecule type" value="Genomic_DNA"/>
</dbReference>
<sequence length="84" mass="9126">MRIQDMMGLGPKSAEMLAHAGIATVDDLRNAGSIGAFVAVKKTGQPASLNLLWALEGALTNQPWKEVAKRERTRLLLALDLVER</sequence>
<evidence type="ECO:0000313" key="3">
    <source>
        <dbReference type="Proteomes" id="UP000716322"/>
    </source>
</evidence>
<dbReference type="Gene3D" id="1.10.150.20">
    <property type="entry name" value="5' to 3' exonuclease, C-terminal subdomain"/>
    <property type="match status" value="1"/>
</dbReference>
<evidence type="ECO:0000313" key="2">
    <source>
        <dbReference type="EMBL" id="NIA54803.1"/>
    </source>
</evidence>
<name>A0ABX0PBS8_9BURK</name>
<dbReference type="Pfam" id="PF04994">
    <property type="entry name" value="TfoX_C"/>
    <property type="match status" value="1"/>
</dbReference>
<dbReference type="Proteomes" id="UP000716322">
    <property type="component" value="Unassembled WGS sequence"/>
</dbReference>
<reference evidence="2 3" key="1">
    <citation type="submission" date="2020-03" db="EMBL/GenBank/DDBJ databases">
        <title>Genome sequence of strain Massilia sp. TW-1.</title>
        <authorList>
            <person name="Chaudhary D.K."/>
        </authorList>
    </citation>
    <scope>NUCLEOTIDE SEQUENCE [LARGE SCALE GENOMIC DNA]</scope>
    <source>
        <strain evidence="2 3">TW-1</strain>
    </source>
</reference>
<gene>
    <name evidence="2" type="ORF">HAV22_14290</name>
</gene>
<accession>A0ABX0PBS8</accession>